<dbReference type="OrthoDB" id="7210494at2"/>
<sequence>MFGYLKRSLAVAMATLTLAACQVIPGGGTVDRAPPVENPNAGLPDAESLPTDEARHRVALLVPLSGTNGEVGQSIANATTMALLDTGADSLRITTYDTAGGAESAARRALADGNKLILGPLLRDNVGAVLAQARPAQVPLITFSNDISVARSDVFVMGHAPEQSVARTANFAIDQGARNFAALVPSGEYGDRVLAALRLSLETRNARLVTFERFDRGNRSIISAAGRLRERGGYDTVLIGDGARLAIMAAAELKDAGAALPSLIGTELWAGDISLTQNAQMRGAWFAAVPDERYRQFAQSYESRFGAQPYRISTLGYDAVLLSLRIARDWRPGTRFPTERLTDDGGFIGLDGAFRFLGTGVGERAMEVRQVGNGTFSVADPAPTRF</sequence>
<comment type="similarity">
    <text evidence="1">Belongs to the leucine-binding protein family.</text>
</comment>
<dbReference type="PANTHER" id="PTHR38038:SF1">
    <property type="entry name" value="PENICILLIN-BINDING PROTEIN ACTIVATOR LPOA"/>
    <property type="match status" value="1"/>
</dbReference>
<dbReference type="Pfam" id="PF13458">
    <property type="entry name" value="Peripla_BP_6"/>
    <property type="match status" value="1"/>
</dbReference>
<name>A0A3A1PE97_9SPHN</name>
<keyword evidence="8" id="KW-1185">Reference proteome</keyword>
<evidence type="ECO:0000256" key="3">
    <source>
        <dbReference type="ARBA" id="ARBA00023136"/>
    </source>
</evidence>
<dbReference type="InterPro" id="IPR007443">
    <property type="entry name" value="LpoA"/>
</dbReference>
<evidence type="ECO:0000313" key="7">
    <source>
        <dbReference type="EMBL" id="RIV91888.1"/>
    </source>
</evidence>
<evidence type="ECO:0000313" key="8">
    <source>
        <dbReference type="Proteomes" id="UP000265366"/>
    </source>
</evidence>
<evidence type="ECO:0000256" key="5">
    <source>
        <dbReference type="SAM" id="SignalP"/>
    </source>
</evidence>
<gene>
    <name evidence="7" type="ORF">D2V17_02325</name>
</gene>
<organism evidence="7 8">
    <name type="scientific">Aurantiacibacter xanthus</name>
    <dbReference type="NCBI Taxonomy" id="1784712"/>
    <lineage>
        <taxon>Bacteria</taxon>
        <taxon>Pseudomonadati</taxon>
        <taxon>Pseudomonadota</taxon>
        <taxon>Alphaproteobacteria</taxon>
        <taxon>Sphingomonadales</taxon>
        <taxon>Erythrobacteraceae</taxon>
        <taxon>Aurantiacibacter</taxon>
    </lineage>
</organism>
<reference evidence="7 8" key="1">
    <citation type="submission" date="2018-08" db="EMBL/GenBank/DDBJ databases">
        <title>Erythrobacter zhengii sp.nov., a bacterium isolated from deep-sea sediment.</title>
        <authorList>
            <person name="Fang C."/>
            <person name="Wu Y.-H."/>
            <person name="Sun C."/>
            <person name="Wang H."/>
            <person name="Cheng H."/>
            <person name="Meng F.-X."/>
            <person name="Wang C.-S."/>
            <person name="Xu X.-W."/>
        </authorList>
    </citation>
    <scope>NUCLEOTIDE SEQUENCE [LARGE SCALE GENOMIC DNA]</scope>
    <source>
        <strain evidence="7 8">CCTCC AB 2015396</strain>
    </source>
</reference>
<dbReference type="GO" id="GO:0030234">
    <property type="term" value="F:enzyme regulator activity"/>
    <property type="evidence" value="ECO:0007669"/>
    <property type="project" value="TreeGrafter"/>
</dbReference>
<proteinExistence type="inferred from homology"/>
<feature type="chain" id="PRO_5017245140" evidence="5">
    <location>
        <begin position="20"/>
        <end position="386"/>
    </location>
</feature>
<feature type="domain" description="Leucine-binding protein" evidence="6">
    <location>
        <begin position="57"/>
        <end position="372"/>
    </location>
</feature>
<accession>A0A3A1PE97</accession>
<feature type="region of interest" description="Disordered" evidence="4">
    <location>
        <begin position="29"/>
        <end position="48"/>
    </location>
</feature>
<evidence type="ECO:0000256" key="1">
    <source>
        <dbReference type="ARBA" id="ARBA00010062"/>
    </source>
</evidence>
<protein>
    <submittedName>
        <fullName evidence="7">Penicillin-binding protein activator</fullName>
    </submittedName>
</protein>
<dbReference type="InterPro" id="IPR028081">
    <property type="entry name" value="Leu-bd"/>
</dbReference>
<evidence type="ECO:0000259" key="6">
    <source>
        <dbReference type="Pfam" id="PF13458"/>
    </source>
</evidence>
<dbReference type="GO" id="GO:0009252">
    <property type="term" value="P:peptidoglycan biosynthetic process"/>
    <property type="evidence" value="ECO:0007669"/>
    <property type="project" value="TreeGrafter"/>
</dbReference>
<comment type="caution">
    <text evidence="7">The sequence shown here is derived from an EMBL/GenBank/DDBJ whole genome shotgun (WGS) entry which is preliminary data.</text>
</comment>
<dbReference type="SUPFAM" id="SSF53822">
    <property type="entry name" value="Periplasmic binding protein-like I"/>
    <property type="match status" value="1"/>
</dbReference>
<dbReference type="PANTHER" id="PTHR38038">
    <property type="entry name" value="PENICILLIN-BINDING PROTEIN ACTIVATOR LPOA"/>
    <property type="match status" value="1"/>
</dbReference>
<dbReference type="Gene3D" id="3.40.50.2300">
    <property type="match status" value="2"/>
</dbReference>
<evidence type="ECO:0000256" key="2">
    <source>
        <dbReference type="ARBA" id="ARBA00022729"/>
    </source>
</evidence>
<dbReference type="Proteomes" id="UP000265366">
    <property type="component" value="Unassembled WGS sequence"/>
</dbReference>
<dbReference type="CDD" id="cd06339">
    <property type="entry name" value="PBP1_YraM_LppC_lipoprotein-like"/>
    <property type="match status" value="1"/>
</dbReference>
<dbReference type="PROSITE" id="PS51257">
    <property type="entry name" value="PROKAR_LIPOPROTEIN"/>
    <property type="match status" value="1"/>
</dbReference>
<keyword evidence="2 5" id="KW-0732">Signal</keyword>
<dbReference type="AlphaFoldDB" id="A0A3A1PE97"/>
<feature type="signal peptide" evidence="5">
    <location>
        <begin position="1"/>
        <end position="19"/>
    </location>
</feature>
<dbReference type="EMBL" id="QXFM01000015">
    <property type="protein sequence ID" value="RIV91888.1"/>
    <property type="molecule type" value="Genomic_DNA"/>
</dbReference>
<evidence type="ECO:0000256" key="4">
    <source>
        <dbReference type="SAM" id="MobiDB-lite"/>
    </source>
</evidence>
<dbReference type="GO" id="GO:0031241">
    <property type="term" value="C:periplasmic side of cell outer membrane"/>
    <property type="evidence" value="ECO:0007669"/>
    <property type="project" value="TreeGrafter"/>
</dbReference>
<keyword evidence="3" id="KW-0472">Membrane</keyword>
<dbReference type="InterPro" id="IPR028082">
    <property type="entry name" value="Peripla_BP_I"/>
</dbReference>